<evidence type="ECO:0000259" key="2">
    <source>
        <dbReference type="Pfam" id="PF25979"/>
    </source>
</evidence>
<dbReference type="RefSeq" id="WP_193492644.1">
    <property type="nucleotide sequence ID" value="NZ_CP063205.1"/>
</dbReference>
<protein>
    <recommendedName>
        <fullName evidence="2">DUF7998 domain-containing protein</fullName>
    </recommendedName>
</protein>
<dbReference type="Proteomes" id="UP000663064">
    <property type="component" value="Chromosome"/>
</dbReference>
<accession>A0A871BIF6</accession>
<reference evidence="3" key="1">
    <citation type="journal article" date="2021" name="Front. Microbiol.">
        <title>Cellular and Genomic Properties of Haloferax gibbonsii LR2-5, the Host of Euryarchaeal Virus HFTV1.</title>
        <authorList>
            <person name="Tittes C."/>
            <person name="Schwarzer S."/>
            <person name="Pfeiffer F."/>
            <person name="Dyall-Smith M."/>
            <person name="Rodriguez-Franco M."/>
            <person name="Oksanen H.M."/>
            <person name="Quax T.E.F."/>
        </authorList>
    </citation>
    <scope>NUCLEOTIDE SEQUENCE</scope>
    <source>
        <strain evidence="3">LR2-5</strain>
    </source>
</reference>
<gene>
    <name evidence="3" type="ORF">HfgLR_13500</name>
</gene>
<feature type="region of interest" description="Disordered" evidence="1">
    <location>
        <begin position="157"/>
        <end position="189"/>
    </location>
</feature>
<sequence length="206" mass="22823">MPDIPSLFGGSRADRFDDIDQFVPEHLPDPDAFLDGHRVLDGDDHVAVHRVARDLFEDRGVYDVTFGYNLARLNLDRRHAEAGFRYAEDRDDPSILRAEFTPTTPFCPQSKTLTVGAFRAWNGLADRHDYDRVRVRVAPMHQQADAINAELDAMDAGDAQAQAETNDSTRVAGAPAGERDDEAEPGAVSLSEEFEAALNRLSGEKQ</sequence>
<dbReference type="EMBL" id="CP063205">
    <property type="protein sequence ID" value="QOS12828.1"/>
    <property type="molecule type" value="Genomic_DNA"/>
</dbReference>
<evidence type="ECO:0000256" key="1">
    <source>
        <dbReference type="SAM" id="MobiDB-lite"/>
    </source>
</evidence>
<evidence type="ECO:0000313" key="3">
    <source>
        <dbReference type="EMBL" id="QOS12828.1"/>
    </source>
</evidence>
<dbReference type="Pfam" id="PF25979">
    <property type="entry name" value="DUF7998"/>
    <property type="match status" value="1"/>
</dbReference>
<organism evidence="3 4">
    <name type="scientific">Haloferax gibbonsii</name>
    <dbReference type="NCBI Taxonomy" id="35746"/>
    <lineage>
        <taxon>Archaea</taxon>
        <taxon>Methanobacteriati</taxon>
        <taxon>Methanobacteriota</taxon>
        <taxon>Stenosarchaea group</taxon>
        <taxon>Halobacteria</taxon>
        <taxon>Halobacteriales</taxon>
        <taxon>Haloferacaceae</taxon>
        <taxon>Haloferax</taxon>
    </lineage>
</organism>
<dbReference type="InterPro" id="IPR058311">
    <property type="entry name" value="DUF7998"/>
</dbReference>
<dbReference type="GeneID" id="59460352"/>
<feature type="domain" description="DUF7998" evidence="2">
    <location>
        <begin position="14"/>
        <end position="159"/>
    </location>
</feature>
<proteinExistence type="predicted"/>
<evidence type="ECO:0000313" key="4">
    <source>
        <dbReference type="Proteomes" id="UP000663064"/>
    </source>
</evidence>
<name>A0A871BIF6_HALGI</name>
<dbReference type="AlphaFoldDB" id="A0A871BIF6"/>